<dbReference type="EMBL" id="CP102103">
    <property type="protein sequence ID" value="UWZ74634.1"/>
    <property type="molecule type" value="Genomic_DNA"/>
</dbReference>
<dbReference type="AlphaFoldDB" id="A0A443W620"/>
<accession>A0A443W620</accession>
<dbReference type="Proteomes" id="UP001060345">
    <property type="component" value="Chromosome"/>
</dbReference>
<name>A0A443W620_9ENTR</name>
<evidence type="ECO:0000313" key="1">
    <source>
        <dbReference type="EMBL" id="UWZ74634.1"/>
    </source>
</evidence>
<gene>
    <name evidence="1" type="ORF">NP224_02455</name>
</gene>
<protein>
    <submittedName>
        <fullName evidence="1">Uncharacterized protein</fullName>
    </submittedName>
</protein>
<organism evidence="1 2">
    <name type="scientific">Klebsiella michiganensis</name>
    <dbReference type="NCBI Taxonomy" id="1134687"/>
    <lineage>
        <taxon>Bacteria</taxon>
        <taxon>Pseudomonadati</taxon>
        <taxon>Pseudomonadota</taxon>
        <taxon>Gammaproteobacteria</taxon>
        <taxon>Enterobacterales</taxon>
        <taxon>Enterobacteriaceae</taxon>
        <taxon>Klebsiella/Raoultella group</taxon>
        <taxon>Klebsiella</taxon>
    </lineage>
</organism>
<reference evidence="1" key="1">
    <citation type="submission" date="2022-08" db="EMBL/GenBank/DDBJ databases">
        <title>Genomic characterization and comparative genomic analysis of a strain of klebsiella michiganensis carrying blaKPC-2 isolated from the blood of children with very preterm bloodstream infection.</title>
        <authorList>
            <person name="Zhang N."/>
        </authorList>
    </citation>
    <scope>NUCLEOTIDE SEQUENCE</scope>
    <source>
        <strain evidence="1">BSI-KPN166</strain>
    </source>
</reference>
<proteinExistence type="predicted"/>
<evidence type="ECO:0000313" key="2">
    <source>
        <dbReference type="Proteomes" id="UP001060345"/>
    </source>
</evidence>
<sequence length="62" mass="7103">MPKSKWSEIDIEDELRRLEVMLCTTLYMNLDDEEGYSIAIGLISMSLSRVRELKAVSEVSHA</sequence>
<dbReference type="RefSeq" id="WP_047935369.1">
    <property type="nucleotide sequence ID" value="NZ_CABHET010000023.1"/>
</dbReference>